<dbReference type="eggNOG" id="ENOG502QURR">
    <property type="taxonomic scope" value="Eukaryota"/>
</dbReference>
<keyword evidence="6" id="KW-1185">Reference proteome</keyword>
<name>D8Q0Q1_SCHCM</name>
<feature type="domain" description="Dystroglycan-type cadherin-like" evidence="4">
    <location>
        <begin position="141"/>
        <end position="239"/>
    </location>
</feature>
<dbReference type="OMA" id="MRWYGIG"/>
<proteinExistence type="predicted"/>
<dbReference type="GeneID" id="9595566"/>
<dbReference type="SUPFAM" id="SSF49313">
    <property type="entry name" value="Cadherin-like"/>
    <property type="match status" value="2"/>
</dbReference>
<dbReference type="EMBL" id="GL377305">
    <property type="protein sequence ID" value="EFI97791.1"/>
    <property type="molecule type" value="Genomic_DNA"/>
</dbReference>
<dbReference type="GO" id="GO:0016020">
    <property type="term" value="C:membrane"/>
    <property type="evidence" value="ECO:0007669"/>
    <property type="project" value="InterPro"/>
</dbReference>
<feature type="compositionally biased region" description="Polar residues" evidence="1">
    <location>
        <begin position="613"/>
        <end position="635"/>
    </location>
</feature>
<organism evidence="6">
    <name type="scientific">Schizophyllum commune (strain H4-8 / FGSC 9210)</name>
    <name type="common">Split gill fungus</name>
    <dbReference type="NCBI Taxonomy" id="578458"/>
    <lineage>
        <taxon>Eukaryota</taxon>
        <taxon>Fungi</taxon>
        <taxon>Dikarya</taxon>
        <taxon>Basidiomycota</taxon>
        <taxon>Agaricomycotina</taxon>
        <taxon>Agaricomycetes</taxon>
        <taxon>Agaricomycetidae</taxon>
        <taxon>Agaricales</taxon>
        <taxon>Schizophyllaceae</taxon>
        <taxon>Schizophyllum</taxon>
    </lineage>
</organism>
<accession>D8Q0Q1</accession>
<evidence type="ECO:0000313" key="6">
    <source>
        <dbReference type="Proteomes" id="UP000007431"/>
    </source>
</evidence>
<feature type="transmembrane region" description="Helical" evidence="2">
    <location>
        <begin position="458"/>
        <end position="482"/>
    </location>
</feature>
<feature type="region of interest" description="Disordered" evidence="1">
    <location>
        <begin position="73"/>
        <end position="95"/>
    </location>
</feature>
<evidence type="ECO:0000256" key="3">
    <source>
        <dbReference type="SAM" id="SignalP"/>
    </source>
</evidence>
<dbReference type="Gene3D" id="2.60.40.10">
    <property type="entry name" value="Immunoglobulins"/>
    <property type="match status" value="3"/>
</dbReference>
<dbReference type="Proteomes" id="UP000007431">
    <property type="component" value="Unassembled WGS sequence"/>
</dbReference>
<gene>
    <name evidence="5" type="ORF">SCHCODRAFT_256833</name>
</gene>
<evidence type="ECO:0000259" key="4">
    <source>
        <dbReference type="SMART" id="SM00736"/>
    </source>
</evidence>
<dbReference type="SMART" id="SM00736">
    <property type="entry name" value="CADG"/>
    <property type="match status" value="2"/>
</dbReference>
<reference evidence="5 6" key="1">
    <citation type="journal article" date="2010" name="Nat. Biotechnol.">
        <title>Genome sequence of the model mushroom Schizophyllum commune.</title>
        <authorList>
            <person name="Ohm R.A."/>
            <person name="de Jong J.F."/>
            <person name="Lugones L.G."/>
            <person name="Aerts A."/>
            <person name="Kothe E."/>
            <person name="Stajich J.E."/>
            <person name="de Vries R.P."/>
            <person name="Record E."/>
            <person name="Levasseur A."/>
            <person name="Baker S.E."/>
            <person name="Bartholomew K.A."/>
            <person name="Coutinho P.M."/>
            <person name="Erdmann S."/>
            <person name="Fowler T.J."/>
            <person name="Gathman A.C."/>
            <person name="Lombard V."/>
            <person name="Henrissat B."/>
            <person name="Knabe N."/>
            <person name="Kuees U."/>
            <person name="Lilly W.W."/>
            <person name="Lindquist E."/>
            <person name="Lucas S."/>
            <person name="Magnuson J.K."/>
            <person name="Piumi F."/>
            <person name="Raudaskoski M."/>
            <person name="Salamov A."/>
            <person name="Schmutz J."/>
            <person name="Schwarze F.W.M.R."/>
            <person name="vanKuyk P.A."/>
            <person name="Horton J.S."/>
            <person name="Grigoriev I.V."/>
            <person name="Woesten H.A.B."/>
        </authorList>
    </citation>
    <scope>NUCLEOTIDE SEQUENCE [LARGE SCALE GENOMIC DNA]</scope>
    <source>
        <strain evidence="6">H4-8 / FGSC 9210</strain>
    </source>
</reference>
<keyword evidence="2" id="KW-0472">Membrane</keyword>
<keyword evidence="3" id="KW-0732">Signal</keyword>
<dbReference type="AlphaFoldDB" id="D8Q0Q1"/>
<dbReference type="InterPro" id="IPR015919">
    <property type="entry name" value="Cadherin-like_sf"/>
</dbReference>
<dbReference type="GO" id="GO:0005509">
    <property type="term" value="F:calcium ion binding"/>
    <property type="evidence" value="ECO:0007669"/>
    <property type="project" value="InterPro"/>
</dbReference>
<sequence length="936" mass="100799">MLALLSLVLGSALTVSALEVVYSLDDQLPTIARINQQYSWSFSSSTFEDNDGIIKYTADGLPDWLAFDPSTRTFSGSPSQNDEGNARVTVTARDDSSSTDSEFTICVTSYPAPALHIPITDQFHEHSPSLSSVFLVANNSALATSNPALRVPLGWSFSIGFEWNTFQAEHALFYDARQADGTPLPRWLEFNSEQITFNGVAPHRHPGTVNIALHATDQQGYSATSLPFDLIVADHELSTDGLTMPTINVTASTDFTLAMNSPVDFTGILVDGEAIHPKVITDLVVDTSHVSWLKYDHSSRTLSGTPPDSLTTSTKLPVTLSTDFGQTINTEVSLAVVPSYFSTSNIPPVAAPDDGQFTFSLAQYFSNTTGTDSVNLTAALEPDEVAGFSQFDAQTGDFSASIPSSFKDDHFSVTFTAYSRLTHSTSHTTLPVSVSAGHRKEGYDSGPNKLSAAAHKRLMLGLEIAAAIVGGFILLGGILAWFRRYARVPDPALPHEEGVKYFTDAEKRYYGMGDKPEDSPEVGYGWTEGLPNTMNTMMNPYGGRGKSYDGLVRAPTNSRSAAFSFASPVSSAVMSKREFMSRVKQTVRQVSDKYRSVRLGGRPQRPVIGKPISVTSSNDGESPYSNSSTPTQSVNPFDDSMMPSVPGTFVTSASTSTGDRSIPHRRADMLPPRSPAQVHFERRGSPLARQLSLESAGSRDSVLIHAEEAVVQKASRAMSVRSGKSVSGLSFVSDVATSTRPRLVPFKASRVPVPPMDPVAKRADGKGNRVTSYTAELHPKPSDVTKSPSGDDMSRALQYVEGLGADQRTIGTAHSMLTVSTNVRSSFSSLESSHEGHADGGVPRGQRLLWSAGQRFKTKVPVQVKPVKGLQLDAKLTSGQPLPRFMHADLDFGKHRGAVEITGTPMSTDAGEYEVGIYVGRELVGVLLGEVVARRG</sequence>
<protein>
    <submittedName>
        <fullName evidence="5">Expressed protein</fullName>
    </submittedName>
</protein>
<dbReference type="InterPro" id="IPR013783">
    <property type="entry name" value="Ig-like_fold"/>
</dbReference>
<evidence type="ECO:0000256" key="2">
    <source>
        <dbReference type="SAM" id="Phobius"/>
    </source>
</evidence>
<feature type="compositionally biased region" description="Polar residues" evidence="1">
    <location>
        <begin position="73"/>
        <end position="83"/>
    </location>
</feature>
<dbReference type="KEGG" id="scm:SCHCO_02535716"/>
<dbReference type="HOGENOM" id="CLU_012975_0_0_1"/>
<evidence type="ECO:0000256" key="1">
    <source>
        <dbReference type="SAM" id="MobiDB-lite"/>
    </source>
</evidence>
<dbReference type="VEuPathDB" id="FungiDB:SCHCODRAFT_02535716"/>
<dbReference type="InterPro" id="IPR006644">
    <property type="entry name" value="Cadg"/>
</dbReference>
<dbReference type="OrthoDB" id="414243at2759"/>
<dbReference type="RefSeq" id="XP_003032694.1">
    <property type="nucleotide sequence ID" value="XM_003032648.1"/>
</dbReference>
<feature type="signal peptide" evidence="3">
    <location>
        <begin position="1"/>
        <end position="17"/>
    </location>
</feature>
<evidence type="ECO:0000313" key="5">
    <source>
        <dbReference type="EMBL" id="EFI97791.1"/>
    </source>
</evidence>
<keyword evidence="2" id="KW-1133">Transmembrane helix</keyword>
<feature type="region of interest" description="Disordered" evidence="1">
    <location>
        <begin position="600"/>
        <end position="636"/>
    </location>
</feature>
<keyword evidence="2" id="KW-0812">Transmembrane</keyword>
<dbReference type="STRING" id="578458.D8Q0Q1"/>
<dbReference type="InParanoid" id="D8Q0Q1"/>
<feature type="region of interest" description="Disordered" evidence="1">
    <location>
        <begin position="651"/>
        <end position="672"/>
    </location>
</feature>
<feature type="domain" description="Dystroglycan-type cadherin-like" evidence="4">
    <location>
        <begin position="19"/>
        <end position="114"/>
    </location>
</feature>
<feature type="chain" id="PRO_5003120420" evidence="3">
    <location>
        <begin position="18"/>
        <end position="936"/>
    </location>
</feature>
<dbReference type="Pfam" id="PF05345">
    <property type="entry name" value="He_PIG"/>
    <property type="match status" value="2"/>
</dbReference>